<evidence type="ECO:0000313" key="3">
    <source>
        <dbReference type="Proteomes" id="UP000236630"/>
    </source>
</evidence>
<sequence>MVLGLKTKNKKRGSVQVDYLINLQEIRPWPPSQSLVSVHSVLLQWENGDLNSGSLASSVGGGKIEFNERFRISVTLYGEASRKGIANDSFQKNYLEIYLYETGKEKRVKGQLLGSAVINLADYGIIKEGIAISAPINFKKSSRNMAQPIFYLVIEPFYKDNSSAALNSSLLKEVSLDKDGSETFSELTNEGNDEECEIASFTDDEVDDVSSHSSRTISSSTFEITGGSPAQNYKNKTYSVKDVTRRVNRDPALSSLLVPAKEEVNQVVGLHKTSNVGSSSLSSTNLSSDMHIQVGTDTDQVSLEDSLINLEDARITGRRGKNGLDVVGAGSSNIGILEYKEKKDQDGNGQDKQNFEVKKNSFDDKLGIKFPEGTSKREIKLRSNTLAHSRTSPEAQRGIATGDKLKHVKSQLHFESAKSNRLLSSSEFMGKEKKNDISKDVYKAGMTNAHNGWEETTKGLSTRNVGLEFKIEMLQDELREAAALEVGLYSVVAEHGSSTSKVHTPARRLSRFYFHACRAMFKAKRASAARTAISGLVLVSKACGNDVPRLTFWLSNTVLLRAIVSHAIGGMQLSDGPSTNNGDKKGLAERFTPKRQESISEIEKNNVIGESDDWENLQTFIVALEKLEAWIFSRIVESVWWQTLTPHMQSAAVKGSSSRKASGRRNGLGDQEQGNFSIELWKKAFKDACERLCPVRAGGHECGCLPVLAKLVMEQLVGRLDVAMFNAILRESAEEMPTDPVSDPISDPKVLPIPAGKSSFGAGAQLKNAIGNWSRWLTDLFGIDDNDPLEDVNEVCDEKGIERDRSFKPFQLLNALSDLMMLPCEMLADNYTRKEVCPTFGAPLIKRVLNNFVPDEFNPDPISPSVFEALDSEVPCEDEEGSLTSFPCMATPTVYSPAPAASLSGIVGEVGNQALQRSGSAVLRKSYTNREKDKIL</sequence>
<accession>A0A2H5NVC0</accession>
<dbReference type="PANTHER" id="PTHR31344:SF13">
    <property type="entry name" value="EEIG1_EHBP1 PROTEIN AMINO-TERMINAL DOMAIN PROTEIN"/>
    <property type="match status" value="1"/>
</dbReference>
<reference evidence="2 3" key="1">
    <citation type="journal article" date="2017" name="Front. Genet.">
        <title>Draft sequencing of the heterozygous diploid genome of Satsuma (Citrus unshiu Marc.) using a hybrid assembly approach.</title>
        <authorList>
            <person name="Shimizu T."/>
            <person name="Tanizawa Y."/>
            <person name="Mochizuki T."/>
            <person name="Nagasaki H."/>
            <person name="Yoshioka T."/>
            <person name="Toyoda A."/>
            <person name="Fujiyama A."/>
            <person name="Kaminuma E."/>
            <person name="Nakamura Y."/>
        </authorList>
    </citation>
    <scope>NUCLEOTIDE SEQUENCE [LARGE SCALE GENOMIC DNA]</scope>
    <source>
        <strain evidence="3">cv. Miyagawa wase</strain>
    </source>
</reference>
<gene>
    <name evidence="2" type="ORF">CUMW_079380</name>
</gene>
<comment type="caution">
    <text evidence="2">The sequence shown here is derived from an EMBL/GenBank/DDBJ whole genome shotgun (WGS) entry which is preliminary data.</text>
</comment>
<organism evidence="2 3">
    <name type="scientific">Citrus unshiu</name>
    <name type="common">Satsuma mandarin</name>
    <name type="synonym">Citrus nobilis var. unshiu</name>
    <dbReference type="NCBI Taxonomy" id="55188"/>
    <lineage>
        <taxon>Eukaryota</taxon>
        <taxon>Viridiplantae</taxon>
        <taxon>Streptophyta</taxon>
        <taxon>Embryophyta</taxon>
        <taxon>Tracheophyta</taxon>
        <taxon>Spermatophyta</taxon>
        <taxon>Magnoliopsida</taxon>
        <taxon>eudicotyledons</taxon>
        <taxon>Gunneridae</taxon>
        <taxon>Pentapetalae</taxon>
        <taxon>rosids</taxon>
        <taxon>malvids</taxon>
        <taxon>Sapindales</taxon>
        <taxon>Rutaceae</taxon>
        <taxon>Aurantioideae</taxon>
        <taxon>Citrus</taxon>
    </lineage>
</organism>
<protein>
    <recommendedName>
        <fullName evidence="1">C2 NT-type domain-containing protein</fullName>
    </recommendedName>
</protein>
<dbReference type="InterPro" id="IPR019448">
    <property type="entry name" value="NT-C2"/>
</dbReference>
<dbReference type="GO" id="GO:0005643">
    <property type="term" value="C:nuclear pore"/>
    <property type="evidence" value="ECO:0007669"/>
    <property type="project" value="InterPro"/>
</dbReference>
<dbReference type="STRING" id="55188.A0A2H5NVC0"/>
<evidence type="ECO:0000313" key="2">
    <source>
        <dbReference type="EMBL" id="GAY44060.1"/>
    </source>
</evidence>
<dbReference type="PROSITE" id="PS51840">
    <property type="entry name" value="C2_NT"/>
    <property type="match status" value="1"/>
</dbReference>
<proteinExistence type="predicted"/>
<dbReference type="AlphaFoldDB" id="A0A2H5NVC0"/>
<dbReference type="Proteomes" id="UP000236630">
    <property type="component" value="Unassembled WGS sequence"/>
</dbReference>
<dbReference type="Pfam" id="PF10358">
    <property type="entry name" value="NT-C2"/>
    <property type="match status" value="1"/>
</dbReference>
<name>A0A2H5NVC0_CITUN</name>
<dbReference type="InterPro" id="IPR021827">
    <property type="entry name" value="Nup186/Nup192/Nup205"/>
</dbReference>
<keyword evidence="3" id="KW-1185">Reference proteome</keyword>
<dbReference type="EMBL" id="BDQV01000022">
    <property type="protein sequence ID" value="GAY44060.1"/>
    <property type="molecule type" value="Genomic_DNA"/>
</dbReference>
<dbReference type="PANTHER" id="PTHR31344">
    <property type="entry name" value="NUCLEAR PORE COMPLEX PROTEIN NUP205"/>
    <property type="match status" value="1"/>
</dbReference>
<evidence type="ECO:0000259" key="1">
    <source>
        <dbReference type="PROSITE" id="PS51840"/>
    </source>
</evidence>
<feature type="domain" description="C2 NT-type" evidence="1">
    <location>
        <begin position="7"/>
        <end position="158"/>
    </location>
</feature>